<evidence type="ECO:0000313" key="2">
    <source>
        <dbReference type="EMBL" id="KQK29189.1"/>
    </source>
</evidence>
<dbReference type="InterPro" id="IPR052739">
    <property type="entry name" value="FAAH2"/>
</dbReference>
<dbReference type="OrthoDB" id="9814821at2"/>
<sequence>MPSDAAMAAEIDLTASATALRAALAARRFSAAALLEASFARIDALNPRLNAIVAQDREAARAMARLSDVRIANGTARPLEGLPITIKDAFDVAGLPSSGGLPAYRERVPDEDAAPVARLRAAGAVILGKTNVPVFSGDFQSYNPAHGVTNNPWDETRSPGGSSGGAAVAVATGMSAFELGSDLGSSIRWPAHACGVFGLKTSWGLVSTWGAIPPPPERRPPRNVDLMVAGPIARAAEDLDLVLPVIAGPRDAALPAPTLPEPRAVGAKGLRVALWADDPFAPVDREVSDAVREAARRLAAAGAIVDETARPSVGFADAFEVYALLNHAVVAYGLPPKVRARIQAQASRYSPNDLSHQALQARGARMTPGLYQQLAQRRLAQKRQWARFFARYDVLLCPPAPVAAIPHDHGPDIHARQLIVNGAPRPYLDFLLWASLATGADLPALAAPVGFSREGLPLGVQIIAPFGEDRTAIAVGAMLEAMGGRFVAPPAR</sequence>
<feature type="domain" description="Amidase" evidence="1">
    <location>
        <begin position="34"/>
        <end position="471"/>
    </location>
</feature>
<comment type="caution">
    <text evidence="2">The sequence shown here is derived from an EMBL/GenBank/DDBJ whole genome shotgun (WGS) entry which is preliminary data.</text>
</comment>
<evidence type="ECO:0000313" key="3">
    <source>
        <dbReference type="Proteomes" id="UP000051562"/>
    </source>
</evidence>
<dbReference type="NCBIfam" id="NF004816">
    <property type="entry name" value="PRK06170.1"/>
    <property type="match status" value="1"/>
</dbReference>
<dbReference type="Pfam" id="PF01425">
    <property type="entry name" value="Amidase"/>
    <property type="match status" value="1"/>
</dbReference>
<dbReference type="PANTHER" id="PTHR43372:SF4">
    <property type="entry name" value="FATTY-ACID AMIDE HYDROLASE 2"/>
    <property type="match status" value="1"/>
</dbReference>
<proteinExistence type="predicted"/>
<dbReference type="PANTHER" id="PTHR43372">
    <property type="entry name" value="FATTY-ACID AMIDE HYDROLASE"/>
    <property type="match status" value="1"/>
</dbReference>
<accession>A0A0Q3I386</accession>
<dbReference type="InterPro" id="IPR023631">
    <property type="entry name" value="Amidase_dom"/>
</dbReference>
<keyword evidence="3" id="KW-1185">Reference proteome</keyword>
<organism evidence="2 3">
    <name type="scientific">Bosea thiooxidans</name>
    <dbReference type="NCBI Taxonomy" id="53254"/>
    <lineage>
        <taxon>Bacteria</taxon>
        <taxon>Pseudomonadati</taxon>
        <taxon>Pseudomonadota</taxon>
        <taxon>Alphaproteobacteria</taxon>
        <taxon>Hyphomicrobiales</taxon>
        <taxon>Boseaceae</taxon>
        <taxon>Bosea</taxon>
    </lineage>
</organism>
<dbReference type="RefSeq" id="WP_055729550.1">
    <property type="nucleotide sequence ID" value="NZ_FUYX01000010.1"/>
</dbReference>
<name>A0A0Q3I386_9HYPH</name>
<dbReference type="Gene3D" id="3.90.1300.10">
    <property type="entry name" value="Amidase signature (AS) domain"/>
    <property type="match status" value="1"/>
</dbReference>
<dbReference type="GO" id="GO:0012505">
    <property type="term" value="C:endomembrane system"/>
    <property type="evidence" value="ECO:0007669"/>
    <property type="project" value="TreeGrafter"/>
</dbReference>
<gene>
    <name evidence="2" type="ORF">ARD30_19010</name>
</gene>
<protein>
    <recommendedName>
        <fullName evidence="1">Amidase domain-containing protein</fullName>
    </recommendedName>
</protein>
<dbReference type="EMBL" id="LMAR01000052">
    <property type="protein sequence ID" value="KQK29189.1"/>
    <property type="molecule type" value="Genomic_DNA"/>
</dbReference>
<dbReference type="AlphaFoldDB" id="A0A0Q3I386"/>
<dbReference type="STRING" id="53254.SAMN05660750_03486"/>
<dbReference type="SUPFAM" id="SSF75304">
    <property type="entry name" value="Amidase signature (AS) enzymes"/>
    <property type="match status" value="1"/>
</dbReference>
<reference evidence="2 3" key="1">
    <citation type="submission" date="2015-10" db="EMBL/GenBank/DDBJ databases">
        <title>Draft genome of Bosea thiooxidans.</title>
        <authorList>
            <person name="Wang X."/>
        </authorList>
    </citation>
    <scope>NUCLEOTIDE SEQUENCE [LARGE SCALE GENOMIC DNA]</scope>
    <source>
        <strain evidence="2 3">CGMCC 9174</strain>
    </source>
</reference>
<evidence type="ECO:0000259" key="1">
    <source>
        <dbReference type="Pfam" id="PF01425"/>
    </source>
</evidence>
<dbReference type="InterPro" id="IPR036928">
    <property type="entry name" value="AS_sf"/>
</dbReference>
<dbReference type="Proteomes" id="UP000051562">
    <property type="component" value="Unassembled WGS sequence"/>
</dbReference>